<evidence type="ECO:0000313" key="2">
    <source>
        <dbReference type="EMBL" id="KAK7809735.1"/>
    </source>
</evidence>
<feature type="region of interest" description="Disordered" evidence="1">
    <location>
        <begin position="42"/>
        <end position="66"/>
    </location>
</feature>
<dbReference type="AlphaFoldDB" id="A0AAW0I5A4"/>
<gene>
    <name evidence="2" type="ORF">U0070_010531</name>
</gene>
<accession>A0AAW0I5A4</accession>
<dbReference type="Proteomes" id="UP001488838">
    <property type="component" value="Unassembled WGS sequence"/>
</dbReference>
<feature type="region of interest" description="Disordered" evidence="1">
    <location>
        <begin position="91"/>
        <end position="112"/>
    </location>
</feature>
<feature type="compositionally biased region" description="Basic and acidic residues" evidence="1">
    <location>
        <begin position="42"/>
        <end position="55"/>
    </location>
</feature>
<reference evidence="2 3" key="1">
    <citation type="journal article" date="2023" name="bioRxiv">
        <title>Conserved and derived expression patterns and positive selection on dental genes reveal complex evolutionary context of ever-growing rodent molars.</title>
        <authorList>
            <person name="Calamari Z.T."/>
            <person name="Song A."/>
            <person name="Cohen E."/>
            <person name="Akter M."/>
            <person name="Roy R.D."/>
            <person name="Hallikas O."/>
            <person name="Christensen M.M."/>
            <person name="Li P."/>
            <person name="Marangoni P."/>
            <person name="Jernvall J."/>
            <person name="Klein O.D."/>
        </authorList>
    </citation>
    <scope>NUCLEOTIDE SEQUENCE [LARGE SCALE GENOMIC DNA]</scope>
    <source>
        <strain evidence="2">V071</strain>
    </source>
</reference>
<name>A0AAW0I5A4_MYOGA</name>
<keyword evidence="3" id="KW-1185">Reference proteome</keyword>
<feature type="region of interest" description="Disordered" evidence="1">
    <location>
        <begin position="128"/>
        <end position="161"/>
    </location>
</feature>
<proteinExistence type="predicted"/>
<protein>
    <submittedName>
        <fullName evidence="2">Uncharacterized protein</fullName>
    </submittedName>
</protein>
<comment type="caution">
    <text evidence="2">The sequence shown here is derived from an EMBL/GenBank/DDBJ whole genome shotgun (WGS) entry which is preliminary data.</text>
</comment>
<sequence>HTQQPLVPGASARARPWALLNVCAPGSPALVGKGEEWLRRALDRRAGGPRSREGSGGRGGPGRWRRGGARRWLCAAAAKVAAAAAAVVAAAPAGAESWKREPRARPGSTRGAAAGTAALLAWAEPRDTGLAGPRQQQWLSMELSPRSPPEMLESDCPSPLELKSAPSKKMWIKLRSL</sequence>
<evidence type="ECO:0000313" key="3">
    <source>
        <dbReference type="Proteomes" id="UP001488838"/>
    </source>
</evidence>
<evidence type="ECO:0000256" key="1">
    <source>
        <dbReference type="SAM" id="MobiDB-lite"/>
    </source>
</evidence>
<organism evidence="2 3">
    <name type="scientific">Myodes glareolus</name>
    <name type="common">Bank vole</name>
    <name type="synonym">Clethrionomys glareolus</name>
    <dbReference type="NCBI Taxonomy" id="447135"/>
    <lineage>
        <taxon>Eukaryota</taxon>
        <taxon>Metazoa</taxon>
        <taxon>Chordata</taxon>
        <taxon>Craniata</taxon>
        <taxon>Vertebrata</taxon>
        <taxon>Euteleostomi</taxon>
        <taxon>Mammalia</taxon>
        <taxon>Eutheria</taxon>
        <taxon>Euarchontoglires</taxon>
        <taxon>Glires</taxon>
        <taxon>Rodentia</taxon>
        <taxon>Myomorpha</taxon>
        <taxon>Muroidea</taxon>
        <taxon>Cricetidae</taxon>
        <taxon>Arvicolinae</taxon>
        <taxon>Myodes</taxon>
    </lineage>
</organism>
<dbReference type="EMBL" id="JBBHLL010000214">
    <property type="protein sequence ID" value="KAK7809735.1"/>
    <property type="molecule type" value="Genomic_DNA"/>
</dbReference>
<feature type="non-terminal residue" evidence="2">
    <location>
        <position position="1"/>
    </location>
</feature>